<dbReference type="Proteomes" id="UP001558652">
    <property type="component" value="Unassembled WGS sequence"/>
</dbReference>
<evidence type="ECO:0000256" key="1">
    <source>
        <dbReference type="SAM" id="MobiDB-lite"/>
    </source>
</evidence>
<comment type="caution">
    <text evidence="2">The sequence shown here is derived from an EMBL/GenBank/DDBJ whole genome shotgun (WGS) entry which is preliminary data.</text>
</comment>
<name>A0ABD0XZD9_9HEMI</name>
<feature type="region of interest" description="Disordered" evidence="1">
    <location>
        <begin position="1"/>
        <end position="40"/>
    </location>
</feature>
<accession>A0ABD0XZD9</accession>
<sequence length="118" mass="13500">MASKRRNITPFLRQREDKTSPLSARESWPSDSSFPKIPPQKTSMVSQQWFQPSAVTVLDGLVRENLSWFRFIATVSVGVEITVHNATVTWVLPDNECESWPQRNPLMMAKSRDVLGLR</sequence>
<dbReference type="EMBL" id="JBFDAA010000017">
    <property type="protein sequence ID" value="KAL1116586.1"/>
    <property type="molecule type" value="Genomic_DNA"/>
</dbReference>
<evidence type="ECO:0000313" key="3">
    <source>
        <dbReference type="Proteomes" id="UP001558652"/>
    </source>
</evidence>
<protein>
    <submittedName>
        <fullName evidence="2">Uncharacterized protein</fullName>
    </submittedName>
</protein>
<reference evidence="2 3" key="1">
    <citation type="submission" date="2024-07" db="EMBL/GenBank/DDBJ databases">
        <title>Chromosome-level genome assembly of the water stick insect Ranatra chinensis (Heteroptera: Nepidae).</title>
        <authorList>
            <person name="Liu X."/>
        </authorList>
    </citation>
    <scope>NUCLEOTIDE SEQUENCE [LARGE SCALE GENOMIC DNA]</scope>
    <source>
        <strain evidence="2">Cailab_2021Rc</strain>
        <tissue evidence="2">Muscle</tissue>
    </source>
</reference>
<evidence type="ECO:0000313" key="2">
    <source>
        <dbReference type="EMBL" id="KAL1116586.1"/>
    </source>
</evidence>
<proteinExistence type="predicted"/>
<dbReference type="AlphaFoldDB" id="A0ABD0XZD9"/>
<organism evidence="2 3">
    <name type="scientific">Ranatra chinensis</name>
    <dbReference type="NCBI Taxonomy" id="642074"/>
    <lineage>
        <taxon>Eukaryota</taxon>
        <taxon>Metazoa</taxon>
        <taxon>Ecdysozoa</taxon>
        <taxon>Arthropoda</taxon>
        <taxon>Hexapoda</taxon>
        <taxon>Insecta</taxon>
        <taxon>Pterygota</taxon>
        <taxon>Neoptera</taxon>
        <taxon>Paraneoptera</taxon>
        <taxon>Hemiptera</taxon>
        <taxon>Heteroptera</taxon>
        <taxon>Panheteroptera</taxon>
        <taxon>Nepomorpha</taxon>
        <taxon>Nepidae</taxon>
        <taxon>Ranatrinae</taxon>
        <taxon>Ranatra</taxon>
    </lineage>
</organism>
<keyword evidence="3" id="KW-1185">Reference proteome</keyword>
<gene>
    <name evidence="2" type="ORF">AAG570_005058</name>
</gene>